<organism evidence="1 2">
    <name type="scientific">Rhodovulum imhoffii</name>
    <dbReference type="NCBI Taxonomy" id="365340"/>
    <lineage>
        <taxon>Bacteria</taxon>
        <taxon>Pseudomonadati</taxon>
        <taxon>Pseudomonadota</taxon>
        <taxon>Alphaproteobacteria</taxon>
        <taxon>Rhodobacterales</taxon>
        <taxon>Paracoccaceae</taxon>
        <taxon>Rhodovulum</taxon>
    </lineage>
</organism>
<reference evidence="1 2" key="1">
    <citation type="submission" date="2018-04" db="EMBL/GenBank/DDBJ databases">
        <title>Genomic Encyclopedia of Archaeal and Bacterial Type Strains, Phase II (KMG-II): from individual species to whole genera.</title>
        <authorList>
            <person name="Goeker M."/>
        </authorList>
    </citation>
    <scope>NUCLEOTIDE SEQUENCE [LARGE SCALE GENOMIC DNA]</scope>
    <source>
        <strain evidence="1 2">DSM 18064</strain>
    </source>
</reference>
<dbReference type="EMBL" id="QAAA01000011">
    <property type="protein sequence ID" value="PTN01662.1"/>
    <property type="molecule type" value="Genomic_DNA"/>
</dbReference>
<dbReference type="AlphaFoldDB" id="A0A2T5BR32"/>
<dbReference type="Proteomes" id="UP000243859">
    <property type="component" value="Unassembled WGS sequence"/>
</dbReference>
<comment type="caution">
    <text evidence="1">The sequence shown here is derived from an EMBL/GenBank/DDBJ whole genome shotgun (WGS) entry which is preliminary data.</text>
</comment>
<proteinExistence type="predicted"/>
<evidence type="ECO:0000313" key="2">
    <source>
        <dbReference type="Proteomes" id="UP000243859"/>
    </source>
</evidence>
<sequence>MNLNTAQAMLIRDRMDWRKPHLMWISDKFYRYFRTSRG</sequence>
<keyword evidence="2" id="KW-1185">Reference proteome</keyword>
<gene>
    <name evidence="1" type="ORF">C8N32_11161</name>
</gene>
<accession>A0A2T5BR32</accession>
<protein>
    <submittedName>
        <fullName evidence="1">Uncharacterized protein</fullName>
    </submittedName>
</protein>
<evidence type="ECO:0000313" key="1">
    <source>
        <dbReference type="EMBL" id="PTN01662.1"/>
    </source>
</evidence>
<name>A0A2T5BR32_9RHOB</name>